<organism evidence="1 2">
    <name type="scientific">Trichinella nativa</name>
    <dbReference type="NCBI Taxonomy" id="6335"/>
    <lineage>
        <taxon>Eukaryota</taxon>
        <taxon>Metazoa</taxon>
        <taxon>Ecdysozoa</taxon>
        <taxon>Nematoda</taxon>
        <taxon>Enoplea</taxon>
        <taxon>Dorylaimia</taxon>
        <taxon>Trichinellida</taxon>
        <taxon>Trichinellidae</taxon>
        <taxon>Trichinella</taxon>
    </lineage>
</organism>
<accession>A0A1Y3EM16</accession>
<protein>
    <submittedName>
        <fullName evidence="1">Uncharacterized protein</fullName>
    </submittedName>
</protein>
<evidence type="ECO:0000313" key="1">
    <source>
        <dbReference type="EMBL" id="OUC44158.1"/>
    </source>
</evidence>
<comment type="caution">
    <text evidence="1">The sequence shown here is derived from an EMBL/GenBank/DDBJ whole genome shotgun (WGS) entry which is preliminary data.</text>
</comment>
<proteinExistence type="predicted"/>
<reference evidence="1 2" key="1">
    <citation type="submission" date="2015-04" db="EMBL/GenBank/DDBJ databases">
        <title>Draft genome of the roundworm Trichinella nativa.</title>
        <authorList>
            <person name="Mitreva M."/>
        </authorList>
    </citation>
    <scope>NUCLEOTIDE SEQUENCE [LARGE SCALE GENOMIC DNA]</scope>
    <source>
        <strain evidence="1 2">ISS45</strain>
    </source>
</reference>
<name>A0A1Y3EM16_9BILA</name>
<gene>
    <name evidence="1" type="ORF">D917_02296</name>
</gene>
<evidence type="ECO:0000313" key="2">
    <source>
        <dbReference type="Proteomes" id="UP000243006"/>
    </source>
</evidence>
<sequence length="102" mass="12136">MKRRCFCECFSNAKTATSFDMKFNATAFKSHRIEHTDLMIIKKFHFWKFPYRIPFCFKIARIAFCNNNVKIGLLISAELRQLSEHEDLFHVPNCMFIVCSNF</sequence>
<dbReference type="AlphaFoldDB" id="A0A1Y3EM16"/>
<dbReference type="Proteomes" id="UP000243006">
    <property type="component" value="Unassembled WGS sequence"/>
</dbReference>
<dbReference type="EMBL" id="LVZM01013223">
    <property type="protein sequence ID" value="OUC44158.1"/>
    <property type="molecule type" value="Genomic_DNA"/>
</dbReference>